<evidence type="ECO:0000313" key="2">
    <source>
        <dbReference type="Proteomes" id="UP000584867"/>
    </source>
</evidence>
<reference evidence="1 2" key="1">
    <citation type="submission" date="2020-08" db="EMBL/GenBank/DDBJ databases">
        <title>Genomic Encyclopedia of Type Strains, Phase IV (KMG-V): Genome sequencing to study the core and pangenomes of soil and plant-associated prokaryotes.</title>
        <authorList>
            <person name="Whitman W."/>
        </authorList>
    </citation>
    <scope>NUCLEOTIDE SEQUENCE [LARGE SCALE GENOMIC DNA]</scope>
    <source>
        <strain evidence="1 2">X5P3</strain>
    </source>
</reference>
<comment type="caution">
    <text evidence="1">The sequence shown here is derived from an EMBL/GenBank/DDBJ whole genome shotgun (WGS) entry which is preliminary data.</text>
</comment>
<accession>A0A7W7ZRQ3</accession>
<evidence type="ECO:0000313" key="1">
    <source>
        <dbReference type="EMBL" id="MBB5064558.1"/>
    </source>
</evidence>
<dbReference type="EMBL" id="JACHIO010000011">
    <property type="protein sequence ID" value="MBB5064558.1"/>
    <property type="molecule type" value="Genomic_DNA"/>
</dbReference>
<name>A0A7W7ZRQ3_9BACT</name>
<dbReference type="AlphaFoldDB" id="A0A7W7ZRQ3"/>
<dbReference type="RefSeq" id="WP_184256548.1">
    <property type="nucleotide sequence ID" value="NZ_JACHIO010000011.1"/>
</dbReference>
<organism evidence="1 2">
    <name type="scientific">Granulicella mallensis</name>
    <dbReference type="NCBI Taxonomy" id="940614"/>
    <lineage>
        <taxon>Bacteria</taxon>
        <taxon>Pseudomonadati</taxon>
        <taxon>Acidobacteriota</taxon>
        <taxon>Terriglobia</taxon>
        <taxon>Terriglobales</taxon>
        <taxon>Acidobacteriaceae</taxon>
        <taxon>Granulicella</taxon>
    </lineage>
</organism>
<gene>
    <name evidence="1" type="ORF">HDF15_002916</name>
</gene>
<sequence length="256" mass="28785">MPLVELPPRSPYPTLDHVLRLARVYTNDAAQTLDGNLLALSQPYTLEYVNSAWHKLQDELAEAGAPRLEREVILQQVPIASALDPAVQVSVSYIGSNDGALLWSSPILPQDLMEPMRLHERQTGMIGNFIPMKQSTDGLPRIVQGQRLRWWDWEDDSLYFTGATQLNDLLLRYYAYLPDIPNDPKAQLGILRCQRAMGFYIAGEFAAARGSTAAADLMSKGDDAVQKMTIRIARVKQRLSRRRKPYGRVRGSASNY</sequence>
<proteinExistence type="predicted"/>
<dbReference type="Proteomes" id="UP000584867">
    <property type="component" value="Unassembled WGS sequence"/>
</dbReference>
<protein>
    <submittedName>
        <fullName evidence="1">Uncharacterized protein</fullName>
    </submittedName>
</protein>